<dbReference type="PATRIC" id="fig|931276.5.peg.2770"/>
<dbReference type="AlphaFoldDB" id="M1MP60"/>
<evidence type="ECO:0000313" key="2">
    <source>
        <dbReference type="Proteomes" id="UP000011728"/>
    </source>
</evidence>
<dbReference type="HOGENOM" id="CLU_2971227_0_0_9"/>
<name>M1MP60_9CLOT</name>
<accession>M1MP60</accession>
<dbReference type="Proteomes" id="UP000011728">
    <property type="component" value="Chromosome"/>
</dbReference>
<dbReference type="eggNOG" id="ENOG5032N3S">
    <property type="taxonomic scope" value="Bacteria"/>
</dbReference>
<dbReference type="KEGG" id="csr:Cspa_c27580"/>
<reference evidence="1 2" key="1">
    <citation type="submission" date="2013-02" db="EMBL/GenBank/DDBJ databases">
        <title>Genome sequence of Clostridium saccharoperbutylacetonicum N1-4(HMT).</title>
        <authorList>
            <person name="Poehlein A."/>
            <person name="Daniel R."/>
        </authorList>
    </citation>
    <scope>NUCLEOTIDE SEQUENCE [LARGE SCALE GENOMIC DNA]</scope>
    <source>
        <strain evidence="2">N1-4(HMT)</strain>
    </source>
</reference>
<dbReference type="RefSeq" id="WP_015392840.1">
    <property type="nucleotide sequence ID" value="NC_020291.1"/>
</dbReference>
<evidence type="ECO:0000313" key="1">
    <source>
        <dbReference type="EMBL" id="AGF56521.1"/>
    </source>
</evidence>
<sequence length="57" mass="6635">MIKECKKGYDVNVRKIGTQTNIILPFANDGANLRCKTEKCEFIETCEYKDYINNTKK</sequence>
<keyword evidence="2" id="KW-1185">Reference proteome</keyword>
<gene>
    <name evidence="1" type="ORF">Cspa_c27580</name>
</gene>
<dbReference type="EMBL" id="CP004121">
    <property type="protein sequence ID" value="AGF56521.1"/>
    <property type="molecule type" value="Genomic_DNA"/>
</dbReference>
<organism evidence="1 2">
    <name type="scientific">Clostridium saccharoperbutylacetonicum N1-4(HMT)</name>
    <dbReference type="NCBI Taxonomy" id="931276"/>
    <lineage>
        <taxon>Bacteria</taxon>
        <taxon>Bacillati</taxon>
        <taxon>Bacillota</taxon>
        <taxon>Clostridia</taxon>
        <taxon>Eubacteriales</taxon>
        <taxon>Clostridiaceae</taxon>
        <taxon>Clostridium</taxon>
    </lineage>
</organism>
<proteinExistence type="predicted"/>
<protein>
    <submittedName>
        <fullName evidence="1">Uncharacterized protein</fullName>
    </submittedName>
</protein>